<evidence type="ECO:0000313" key="2">
    <source>
        <dbReference type="EMBL" id="ACC73719.1"/>
    </source>
</evidence>
<dbReference type="HOGENOM" id="CLU_077467_0_1_4"/>
<dbReference type="eggNOG" id="COG5483">
    <property type="taxonomic scope" value="Bacteria"/>
</dbReference>
<organism evidence="2 3">
    <name type="scientific">Paraburkholderia phymatum (strain DSM 17167 / CIP 108236 / LMG 21445 / STM815)</name>
    <name type="common">Burkholderia phymatum</name>
    <dbReference type="NCBI Taxonomy" id="391038"/>
    <lineage>
        <taxon>Bacteria</taxon>
        <taxon>Pseudomonadati</taxon>
        <taxon>Pseudomonadota</taxon>
        <taxon>Betaproteobacteria</taxon>
        <taxon>Burkholderiales</taxon>
        <taxon>Burkholderiaceae</taxon>
        <taxon>Paraburkholderia</taxon>
    </lineage>
</organism>
<dbReference type="PIRSF" id="PIRSF024492">
    <property type="entry name" value="UCP024492"/>
    <property type="match status" value="1"/>
</dbReference>
<dbReference type="STRING" id="391038.Bphy_4609"/>
<dbReference type="PANTHER" id="PTHR39337:SF1">
    <property type="entry name" value="BLR5642 PROTEIN"/>
    <property type="match status" value="1"/>
</dbReference>
<dbReference type="InterPro" id="IPR007438">
    <property type="entry name" value="DUF488"/>
</dbReference>
<keyword evidence="3" id="KW-1185">Reference proteome</keyword>
<dbReference type="EMBL" id="CP001044">
    <property type="protein sequence ID" value="ACC73719.1"/>
    <property type="molecule type" value="Genomic_DNA"/>
</dbReference>
<dbReference type="Proteomes" id="UP000001192">
    <property type="component" value="Chromosome 2"/>
</dbReference>
<dbReference type="RefSeq" id="WP_012403891.1">
    <property type="nucleotide sequence ID" value="NC_010623.1"/>
</dbReference>
<evidence type="ECO:0000313" key="3">
    <source>
        <dbReference type="Proteomes" id="UP000001192"/>
    </source>
</evidence>
<dbReference type="Pfam" id="PF04343">
    <property type="entry name" value="DUF488"/>
    <property type="match status" value="1"/>
</dbReference>
<reference evidence="3" key="1">
    <citation type="journal article" date="2014" name="Stand. Genomic Sci.">
        <title>Complete genome sequence of Burkholderia phymatum STM815(T), a broad host range and efficient nitrogen-fixing symbiont of Mimosa species.</title>
        <authorList>
            <person name="Moulin L."/>
            <person name="Klonowska A."/>
            <person name="Caroline B."/>
            <person name="Booth K."/>
            <person name="Vriezen J.A."/>
            <person name="Melkonian R."/>
            <person name="James E.K."/>
            <person name="Young J.P."/>
            <person name="Bena G."/>
            <person name="Hauser L."/>
            <person name="Land M."/>
            <person name="Kyrpides N."/>
            <person name="Bruce D."/>
            <person name="Chain P."/>
            <person name="Copeland A."/>
            <person name="Pitluck S."/>
            <person name="Woyke T."/>
            <person name="Lizotte-Waniewski M."/>
            <person name="Bristow J."/>
            <person name="Riley M."/>
        </authorList>
    </citation>
    <scope>NUCLEOTIDE SEQUENCE [LARGE SCALE GENOMIC DNA]</scope>
    <source>
        <strain evidence="3">DSM 17167 / CIP 108236 / LMG 21445 / STM815</strain>
    </source>
</reference>
<dbReference type="AlphaFoldDB" id="B2JR28"/>
<proteinExistence type="predicted"/>
<sequence length="177" mass="19625">MSHAFYTVGHSTHPLGEFFGLLAGAGIETLVDVRSIPRSRTNPQFNRETLPDALSDEHIGYVHLADLGGRRGKPRGSAPSPNGYWTHPAFRNYADYAMSAAFQQALAELLELGHQQTCAIMCSEAVWWRCHRRIIADYLLERGETVLHIMNAGRIEPAKMTPGAQQQPDGTLRYPPG</sequence>
<dbReference type="KEGG" id="bph:Bphy_4609"/>
<accession>B2JR28</accession>
<dbReference type="PANTHER" id="PTHR39337">
    <property type="entry name" value="BLR5642 PROTEIN"/>
    <property type="match status" value="1"/>
</dbReference>
<feature type="region of interest" description="Disordered" evidence="1">
    <location>
        <begin position="158"/>
        <end position="177"/>
    </location>
</feature>
<dbReference type="OrthoDB" id="9789109at2"/>
<evidence type="ECO:0000256" key="1">
    <source>
        <dbReference type="SAM" id="MobiDB-lite"/>
    </source>
</evidence>
<name>B2JR28_PARP8</name>
<dbReference type="InterPro" id="IPR014519">
    <property type="entry name" value="UCP024492"/>
</dbReference>
<gene>
    <name evidence="2" type="ordered locus">Bphy_4609</name>
</gene>
<protein>
    <submittedName>
        <fullName evidence="2">Uncharacterized protein</fullName>
    </submittedName>
</protein>